<dbReference type="Pfam" id="PF00929">
    <property type="entry name" value="RNase_T"/>
    <property type="match status" value="1"/>
</dbReference>
<feature type="compositionally biased region" description="Acidic residues" evidence="4">
    <location>
        <begin position="269"/>
        <end position="283"/>
    </location>
</feature>
<gene>
    <name evidence="6" type="ORF">CAOG_000008</name>
</gene>
<feature type="region of interest" description="Disordered" evidence="4">
    <location>
        <begin position="670"/>
        <end position="730"/>
    </location>
</feature>
<dbReference type="eggNOG" id="KOG0542">
    <property type="taxonomic scope" value="Eukaryota"/>
</dbReference>
<sequence>MSANHEADPSVPTTAAAPPTEFGAGSLLGPGPASPQRTRATGAAAHSDPIPVSPSARRPSRGSGTGTGTGTGAGAGQGGSPTIASSPSGRPHRPGLDASAHGSSSSHHGLPSTSPSRGSGFGSGSPGSMMRSGNANAITAQSQALMSTSPSHHHQGFQHGLHAWMSSTSGSPSSAGSGGLSRNGTATRLKFASPHKLDQHKLQMDASRVQLLLTPNAIRELKAARSRELESGELSQQTPTKSARPAARSGKQQQRSGKAKSPAGRLVGDDSEDDDDDDEFERGDDMDAFDQLLAEFQKLDNENAFVEQAQPIVNRNSSKHARQTAPSRETILAQLMSNSLDKCFVKADMIAIRAALTLRGLPTEGHPKVLRQRIKSALVFERRQELLSRLSNLSKSESPSSTSSSSTSAASSSSSTNPSTPDAEWDTSSTSPLVEVPKSSFFANPSEMSDSSDTDGAEASEDDTAESDNDSGRPARRTRRASRRPQHRLLFPGLEAHHQNRPLMALFTSNAEKMKQTELADLEHSAWLIDLAVSRQAGHSLTNCPVALIDHPQSDVAAITRAFRIPSHYQPQFDYFVVIDYEATCEENASFSTYPHEIIEFPAVVVNARTGEIVHSWRSYVRPVLNPTLTPFCTQLTGITQSQVDASPVFEDVFEQFVVFLRDTLGVDVRDPTTPISPDKSEPAPINRSNHPPRERTISTSSVDSTNSVDSVSSTSSAGSAIDSDTEEPTTPSFTIFEEIITLPAIQPITSSVLCAESSNTNYDDDDDDEEESTSEIPGLFGTDTRLRSFGRRRFAILCDGPWDLRDFMTKQCRHSQIFRPWFTQQWVNLRMHFSKFYHMKLGGIDFMLESLGMQFQGNKHSGLDDATNIARVACQMLRDGCALHTNDDLIRQQHGV</sequence>
<evidence type="ECO:0000256" key="3">
    <source>
        <dbReference type="ARBA" id="ARBA00022839"/>
    </source>
</evidence>
<dbReference type="SUPFAM" id="SSF53098">
    <property type="entry name" value="Ribonuclease H-like"/>
    <property type="match status" value="2"/>
</dbReference>
<evidence type="ECO:0000256" key="1">
    <source>
        <dbReference type="ARBA" id="ARBA00022722"/>
    </source>
</evidence>
<evidence type="ECO:0000259" key="5">
    <source>
        <dbReference type="SMART" id="SM00479"/>
    </source>
</evidence>
<dbReference type="RefSeq" id="XP_004364879.1">
    <property type="nucleotide sequence ID" value="XM_004364822.2"/>
</dbReference>
<dbReference type="InParanoid" id="A0A0D2X030"/>
<dbReference type="InterPro" id="IPR051274">
    <property type="entry name" value="3-5_Exoribonuclease"/>
</dbReference>
<dbReference type="EMBL" id="KE346360">
    <property type="protein sequence ID" value="KJE88344.1"/>
    <property type="molecule type" value="Genomic_DNA"/>
</dbReference>
<feature type="region of interest" description="Disordered" evidence="4">
    <location>
        <begin position="225"/>
        <end position="283"/>
    </location>
</feature>
<feature type="compositionally biased region" description="Low complexity" evidence="4">
    <location>
        <begin position="391"/>
        <end position="420"/>
    </location>
</feature>
<feature type="compositionally biased region" description="Basic residues" evidence="4">
    <location>
        <begin position="474"/>
        <end position="487"/>
    </location>
</feature>
<dbReference type="InterPro" id="IPR012337">
    <property type="entry name" value="RNaseH-like_sf"/>
</dbReference>
<dbReference type="PANTHER" id="PTHR23044">
    <property type="entry name" value="3'-5' EXONUCLEASE ERI1-RELATED"/>
    <property type="match status" value="1"/>
</dbReference>
<keyword evidence="3 6" id="KW-0269">Exonuclease</keyword>
<keyword evidence="1" id="KW-0540">Nuclease</keyword>
<organism evidence="6 7">
    <name type="scientific">Capsaspora owczarzaki (strain ATCC 30864)</name>
    <dbReference type="NCBI Taxonomy" id="595528"/>
    <lineage>
        <taxon>Eukaryota</taxon>
        <taxon>Filasterea</taxon>
        <taxon>Capsaspora</taxon>
    </lineage>
</organism>
<dbReference type="Gene3D" id="3.30.420.10">
    <property type="entry name" value="Ribonuclease H-like superfamily/Ribonuclease H"/>
    <property type="match status" value="1"/>
</dbReference>
<feature type="compositionally biased region" description="Acidic residues" evidence="4">
    <location>
        <begin position="450"/>
        <end position="469"/>
    </location>
</feature>
<feature type="region of interest" description="Disordered" evidence="4">
    <location>
        <begin position="1"/>
        <end position="133"/>
    </location>
</feature>
<feature type="compositionally biased region" description="Low complexity" evidence="4">
    <location>
        <begin position="98"/>
        <end position="118"/>
    </location>
</feature>
<evidence type="ECO:0000256" key="2">
    <source>
        <dbReference type="ARBA" id="ARBA00022801"/>
    </source>
</evidence>
<evidence type="ECO:0000313" key="6">
    <source>
        <dbReference type="EMBL" id="KJE88344.1"/>
    </source>
</evidence>
<accession>A0A0D2X030</accession>
<dbReference type="AlphaFoldDB" id="A0A0D2X030"/>
<dbReference type="GO" id="GO:0000175">
    <property type="term" value="F:3'-5'-RNA exonuclease activity"/>
    <property type="evidence" value="ECO:0007669"/>
    <property type="project" value="InterPro"/>
</dbReference>
<dbReference type="InterPro" id="IPR036397">
    <property type="entry name" value="RNaseH_sf"/>
</dbReference>
<dbReference type="Proteomes" id="UP000008743">
    <property type="component" value="Unassembled WGS sequence"/>
</dbReference>
<name>A0A0D2X030_CAPO3</name>
<dbReference type="STRING" id="595528.A0A0D2X030"/>
<dbReference type="InterPro" id="IPR047201">
    <property type="entry name" value="ERI-1_3'hExo-like"/>
</dbReference>
<reference evidence="7" key="1">
    <citation type="submission" date="2011-02" db="EMBL/GenBank/DDBJ databases">
        <title>The Genome Sequence of Capsaspora owczarzaki ATCC 30864.</title>
        <authorList>
            <person name="Russ C."/>
            <person name="Cuomo C."/>
            <person name="Burger G."/>
            <person name="Gray M.W."/>
            <person name="Holland P.W.H."/>
            <person name="King N."/>
            <person name="Lang F.B.F."/>
            <person name="Roger A.J."/>
            <person name="Ruiz-Trillo I."/>
            <person name="Young S.K."/>
            <person name="Zeng Q."/>
            <person name="Gargeya S."/>
            <person name="Alvarado L."/>
            <person name="Berlin A."/>
            <person name="Chapman S.B."/>
            <person name="Chen Z."/>
            <person name="Freedman E."/>
            <person name="Gellesch M."/>
            <person name="Goldberg J."/>
            <person name="Griggs A."/>
            <person name="Gujja S."/>
            <person name="Heilman E."/>
            <person name="Heiman D."/>
            <person name="Howarth C."/>
            <person name="Mehta T."/>
            <person name="Neiman D."/>
            <person name="Pearson M."/>
            <person name="Roberts A."/>
            <person name="Saif S."/>
            <person name="Shea T."/>
            <person name="Shenoy N."/>
            <person name="Sisk P."/>
            <person name="Stolte C."/>
            <person name="Sykes S."/>
            <person name="White J."/>
            <person name="Yandava C."/>
            <person name="Haas B."/>
            <person name="Nusbaum C."/>
            <person name="Birren B."/>
        </authorList>
    </citation>
    <scope>NUCLEOTIDE SEQUENCE</scope>
    <source>
        <strain evidence="7">ATCC 30864</strain>
    </source>
</reference>
<dbReference type="CDD" id="cd06133">
    <property type="entry name" value="ERI-1_3'hExo_like"/>
    <property type="match status" value="1"/>
</dbReference>
<feature type="region of interest" description="Disordered" evidence="4">
    <location>
        <begin position="391"/>
        <end position="488"/>
    </location>
</feature>
<feature type="domain" description="Exonuclease" evidence="5">
    <location>
        <begin position="575"/>
        <end position="883"/>
    </location>
</feature>
<feature type="region of interest" description="Disordered" evidence="4">
    <location>
        <begin position="758"/>
        <end position="780"/>
    </location>
</feature>
<dbReference type="SMART" id="SM00479">
    <property type="entry name" value="EXOIII"/>
    <property type="match status" value="1"/>
</dbReference>
<dbReference type="PANTHER" id="PTHR23044:SF61">
    <property type="entry name" value="3'-5' EXORIBONUCLEASE 1-RELATED"/>
    <property type="match status" value="1"/>
</dbReference>
<dbReference type="PhylomeDB" id="A0A0D2X030"/>
<feature type="compositionally biased region" description="Low complexity" evidence="4">
    <location>
        <begin position="166"/>
        <end position="175"/>
    </location>
</feature>
<dbReference type="OrthoDB" id="448399at2759"/>
<dbReference type="GO" id="GO:0003676">
    <property type="term" value="F:nucleic acid binding"/>
    <property type="evidence" value="ECO:0007669"/>
    <property type="project" value="InterPro"/>
</dbReference>
<protein>
    <submittedName>
        <fullName evidence="6">Three prime histone mRNA exonuclease</fullName>
    </submittedName>
</protein>
<feature type="region of interest" description="Disordered" evidence="4">
    <location>
        <begin position="163"/>
        <end position="185"/>
    </location>
</feature>
<evidence type="ECO:0000256" key="4">
    <source>
        <dbReference type="SAM" id="MobiDB-lite"/>
    </source>
</evidence>
<dbReference type="InterPro" id="IPR013520">
    <property type="entry name" value="Ribonucl_H"/>
</dbReference>
<feature type="compositionally biased region" description="Low complexity" evidence="4">
    <location>
        <begin position="698"/>
        <end position="723"/>
    </location>
</feature>
<proteinExistence type="predicted"/>
<feature type="compositionally biased region" description="Gly residues" evidence="4">
    <location>
        <begin position="63"/>
        <end position="79"/>
    </location>
</feature>
<keyword evidence="7" id="KW-1185">Reference proteome</keyword>
<feature type="compositionally biased region" description="Acidic residues" evidence="4">
    <location>
        <begin position="763"/>
        <end position="774"/>
    </location>
</feature>
<evidence type="ECO:0000313" key="7">
    <source>
        <dbReference type="Proteomes" id="UP000008743"/>
    </source>
</evidence>
<keyword evidence="2" id="KW-0378">Hydrolase</keyword>